<evidence type="ECO:0000256" key="1">
    <source>
        <dbReference type="SAM" id="MobiDB-lite"/>
    </source>
</evidence>
<evidence type="ECO:0000259" key="2">
    <source>
        <dbReference type="PROSITE" id="PS51186"/>
    </source>
</evidence>
<proteinExistence type="predicted"/>
<dbReference type="InterPro" id="IPR016181">
    <property type="entry name" value="Acyl_CoA_acyltransferase"/>
</dbReference>
<feature type="region of interest" description="Disordered" evidence="1">
    <location>
        <begin position="106"/>
        <end position="139"/>
    </location>
</feature>
<dbReference type="PANTHER" id="PTHR42791:SF17">
    <property type="entry name" value="ACETYLTRANSFERASE, GNAT FAMILY FAMILY (AFU_ORTHOLOGUE AFUA_8G05690)"/>
    <property type="match status" value="1"/>
</dbReference>
<reference evidence="3 4" key="1">
    <citation type="journal article" date="2024" name="Commun. Biol.">
        <title>Comparative genomic analysis of thermophilic fungi reveals convergent evolutionary adaptations and gene losses.</title>
        <authorList>
            <person name="Steindorff A.S."/>
            <person name="Aguilar-Pontes M.V."/>
            <person name="Robinson A.J."/>
            <person name="Andreopoulos B."/>
            <person name="LaButti K."/>
            <person name="Kuo A."/>
            <person name="Mondo S."/>
            <person name="Riley R."/>
            <person name="Otillar R."/>
            <person name="Haridas S."/>
            <person name="Lipzen A."/>
            <person name="Grimwood J."/>
            <person name="Schmutz J."/>
            <person name="Clum A."/>
            <person name="Reid I.D."/>
            <person name="Moisan M.C."/>
            <person name="Butler G."/>
            <person name="Nguyen T.T.M."/>
            <person name="Dewar K."/>
            <person name="Conant G."/>
            <person name="Drula E."/>
            <person name="Henrissat B."/>
            <person name="Hansel C."/>
            <person name="Singer S."/>
            <person name="Hutchinson M.I."/>
            <person name="de Vries R.P."/>
            <person name="Natvig D.O."/>
            <person name="Powell A.J."/>
            <person name="Tsang A."/>
            <person name="Grigoriev I.V."/>
        </authorList>
    </citation>
    <scope>NUCLEOTIDE SEQUENCE [LARGE SCALE GENOMIC DNA]</scope>
    <source>
        <strain evidence="3 4">CBS 494.80</strain>
    </source>
</reference>
<dbReference type="Proteomes" id="UP001595075">
    <property type="component" value="Unassembled WGS sequence"/>
</dbReference>
<dbReference type="EMBL" id="JAZHXI010000005">
    <property type="protein sequence ID" value="KAL2071676.1"/>
    <property type="molecule type" value="Genomic_DNA"/>
</dbReference>
<dbReference type="PROSITE" id="PS51186">
    <property type="entry name" value="GNAT"/>
    <property type="match status" value="1"/>
</dbReference>
<name>A0ABR4CQM0_9HELO</name>
<comment type="caution">
    <text evidence="3">The sequence shown here is derived from an EMBL/GenBank/DDBJ whole genome shotgun (WGS) entry which is preliminary data.</text>
</comment>
<dbReference type="SUPFAM" id="SSF55729">
    <property type="entry name" value="Acyl-CoA N-acyltransferases (Nat)"/>
    <property type="match status" value="1"/>
</dbReference>
<feature type="compositionally biased region" description="Basic and acidic residues" evidence="1">
    <location>
        <begin position="106"/>
        <end position="117"/>
    </location>
</feature>
<dbReference type="PANTHER" id="PTHR42791">
    <property type="entry name" value="GNAT FAMILY ACETYLTRANSFERASE"/>
    <property type="match status" value="1"/>
</dbReference>
<evidence type="ECO:0000313" key="3">
    <source>
        <dbReference type="EMBL" id="KAL2071676.1"/>
    </source>
</evidence>
<sequence>MSSSPSLPITIAPARSPTDTYLISALENKVFYDDPFSIVAFGPERGSSANIEERARGLERMSGGRSESQEEKEWGVIEKATLSGGEREEGEVVGAAAWRFVVGREGENEGSGRDGDVVKGSGESLEDKKEDGGVEKGEKKHSWGIGANVKFCEDVFLVADEHMICSTKGRDYAKLFTLIVSPSHQRRGIGTQLLESGLREVDKLGLQCVLAASKEGVGLYERFGFVETHRMSLRLWEYEGGEGLGEEMHVVMRRPAKSLEN</sequence>
<gene>
    <name evidence="3" type="ORF">VTL71DRAFT_12911</name>
</gene>
<dbReference type="InterPro" id="IPR052523">
    <property type="entry name" value="Trichothecene_AcTrans"/>
</dbReference>
<organism evidence="3 4">
    <name type="scientific">Oculimacula yallundae</name>
    <dbReference type="NCBI Taxonomy" id="86028"/>
    <lineage>
        <taxon>Eukaryota</taxon>
        <taxon>Fungi</taxon>
        <taxon>Dikarya</taxon>
        <taxon>Ascomycota</taxon>
        <taxon>Pezizomycotina</taxon>
        <taxon>Leotiomycetes</taxon>
        <taxon>Helotiales</taxon>
        <taxon>Ploettnerulaceae</taxon>
        <taxon>Oculimacula</taxon>
    </lineage>
</organism>
<protein>
    <recommendedName>
        <fullName evidence="2">N-acetyltransferase domain-containing protein</fullName>
    </recommendedName>
</protein>
<dbReference type="CDD" id="cd04301">
    <property type="entry name" value="NAT_SF"/>
    <property type="match status" value="1"/>
</dbReference>
<keyword evidence="4" id="KW-1185">Reference proteome</keyword>
<dbReference type="Pfam" id="PF13673">
    <property type="entry name" value="Acetyltransf_10"/>
    <property type="match status" value="1"/>
</dbReference>
<evidence type="ECO:0000313" key="4">
    <source>
        <dbReference type="Proteomes" id="UP001595075"/>
    </source>
</evidence>
<dbReference type="InterPro" id="IPR000182">
    <property type="entry name" value="GNAT_dom"/>
</dbReference>
<dbReference type="Gene3D" id="3.40.630.30">
    <property type="match status" value="1"/>
</dbReference>
<feature type="compositionally biased region" description="Basic and acidic residues" evidence="1">
    <location>
        <begin position="125"/>
        <end position="139"/>
    </location>
</feature>
<feature type="domain" description="N-acetyltransferase" evidence="2">
    <location>
        <begin position="163"/>
        <end position="257"/>
    </location>
</feature>
<feature type="region of interest" description="Disordered" evidence="1">
    <location>
        <begin position="55"/>
        <end position="74"/>
    </location>
</feature>
<accession>A0ABR4CQM0</accession>